<feature type="transmembrane region" description="Helical" evidence="1">
    <location>
        <begin position="99"/>
        <end position="121"/>
    </location>
</feature>
<keyword evidence="1" id="KW-0472">Membrane</keyword>
<proteinExistence type="predicted"/>
<keyword evidence="3" id="KW-1185">Reference proteome</keyword>
<dbReference type="Proteomes" id="UP000078200">
    <property type="component" value="Unassembled WGS sequence"/>
</dbReference>
<sequence length="127" mass="14324">MVSNPPLLSALNLLAKSSILISSLATMATMAKEVYLCSAGSVIIYKASTIYVYYLPRARKLKSAYSTSKTDIEMWKSPSMKFERTLVQFPNIQPNLLQAIYGFGIFVYYCSTLIYFHFIILKKTPAN</sequence>
<accession>A0A1A9UGL8</accession>
<evidence type="ECO:0000313" key="2">
    <source>
        <dbReference type="EnsemblMetazoa" id="GAUT004175-PA"/>
    </source>
</evidence>
<reference evidence="2" key="1">
    <citation type="submission" date="2020-05" db="UniProtKB">
        <authorList>
            <consortium name="EnsemblMetazoa"/>
        </authorList>
    </citation>
    <scope>IDENTIFICATION</scope>
    <source>
        <strain evidence="2">TTRI</strain>
    </source>
</reference>
<dbReference type="AlphaFoldDB" id="A0A1A9UGL8"/>
<evidence type="ECO:0000256" key="1">
    <source>
        <dbReference type="SAM" id="Phobius"/>
    </source>
</evidence>
<keyword evidence="1" id="KW-1133">Transmembrane helix</keyword>
<keyword evidence="1" id="KW-0812">Transmembrane</keyword>
<protein>
    <submittedName>
        <fullName evidence="2">Uncharacterized protein</fullName>
    </submittedName>
</protein>
<dbReference type="VEuPathDB" id="VectorBase:GAUT004175"/>
<feature type="transmembrane region" description="Helical" evidence="1">
    <location>
        <begin position="34"/>
        <end position="54"/>
    </location>
</feature>
<name>A0A1A9UGL8_GLOAU</name>
<evidence type="ECO:0000313" key="3">
    <source>
        <dbReference type="Proteomes" id="UP000078200"/>
    </source>
</evidence>
<organism evidence="2 3">
    <name type="scientific">Glossina austeni</name>
    <name type="common">Savannah tsetse fly</name>
    <dbReference type="NCBI Taxonomy" id="7395"/>
    <lineage>
        <taxon>Eukaryota</taxon>
        <taxon>Metazoa</taxon>
        <taxon>Ecdysozoa</taxon>
        <taxon>Arthropoda</taxon>
        <taxon>Hexapoda</taxon>
        <taxon>Insecta</taxon>
        <taxon>Pterygota</taxon>
        <taxon>Neoptera</taxon>
        <taxon>Endopterygota</taxon>
        <taxon>Diptera</taxon>
        <taxon>Brachycera</taxon>
        <taxon>Muscomorpha</taxon>
        <taxon>Hippoboscoidea</taxon>
        <taxon>Glossinidae</taxon>
        <taxon>Glossina</taxon>
    </lineage>
</organism>
<dbReference type="EnsemblMetazoa" id="GAUT004175-RA">
    <property type="protein sequence ID" value="GAUT004175-PA"/>
    <property type="gene ID" value="GAUT004175"/>
</dbReference>